<accession>A0A956RNN0</accession>
<evidence type="ECO:0000313" key="3">
    <source>
        <dbReference type="Proteomes" id="UP000697710"/>
    </source>
</evidence>
<organism evidence="2 3">
    <name type="scientific">Eiseniibacteriota bacterium</name>
    <dbReference type="NCBI Taxonomy" id="2212470"/>
    <lineage>
        <taxon>Bacteria</taxon>
        <taxon>Candidatus Eiseniibacteriota</taxon>
    </lineage>
</organism>
<comment type="caution">
    <text evidence="2">The sequence shown here is derived from an EMBL/GenBank/DDBJ whole genome shotgun (WGS) entry which is preliminary data.</text>
</comment>
<dbReference type="SUPFAM" id="SSF56954">
    <property type="entry name" value="Outer membrane efflux proteins (OEP)"/>
    <property type="match status" value="1"/>
</dbReference>
<reference evidence="2" key="1">
    <citation type="submission" date="2020-04" db="EMBL/GenBank/DDBJ databases">
        <authorList>
            <person name="Zhang T."/>
        </authorList>
    </citation>
    <scope>NUCLEOTIDE SEQUENCE</scope>
    <source>
        <strain evidence="2">HKST-UBA01</strain>
    </source>
</reference>
<dbReference type="PANTHER" id="PTHR30203:SF24">
    <property type="entry name" value="BLR4935 PROTEIN"/>
    <property type="match status" value="1"/>
</dbReference>
<dbReference type="AlphaFoldDB" id="A0A956RNN0"/>
<comment type="similarity">
    <text evidence="1">Belongs to the outer membrane factor (OMF) (TC 1.B.17) family.</text>
</comment>
<gene>
    <name evidence="2" type="ORF">KC729_02575</name>
</gene>
<evidence type="ECO:0000256" key="1">
    <source>
        <dbReference type="ARBA" id="ARBA00007613"/>
    </source>
</evidence>
<dbReference type="EMBL" id="JAGQHR010000041">
    <property type="protein sequence ID" value="MCA9726537.1"/>
    <property type="molecule type" value="Genomic_DNA"/>
</dbReference>
<evidence type="ECO:0000313" key="2">
    <source>
        <dbReference type="EMBL" id="MCA9726537.1"/>
    </source>
</evidence>
<dbReference type="Gene3D" id="1.20.1600.10">
    <property type="entry name" value="Outer membrane efflux proteins (OEP)"/>
    <property type="match status" value="1"/>
</dbReference>
<dbReference type="Proteomes" id="UP000697710">
    <property type="component" value="Unassembled WGS sequence"/>
</dbReference>
<name>A0A956RNN0_UNCEI</name>
<dbReference type="InterPro" id="IPR003423">
    <property type="entry name" value="OMP_efflux"/>
</dbReference>
<dbReference type="PANTHER" id="PTHR30203">
    <property type="entry name" value="OUTER MEMBRANE CATION EFFLUX PROTEIN"/>
    <property type="match status" value="1"/>
</dbReference>
<protein>
    <submittedName>
        <fullName evidence="2">TolC family protein</fullName>
    </submittedName>
</protein>
<reference evidence="2" key="2">
    <citation type="journal article" date="2021" name="Microbiome">
        <title>Successional dynamics and alternative stable states in a saline activated sludge microbial community over 9 years.</title>
        <authorList>
            <person name="Wang Y."/>
            <person name="Ye J."/>
            <person name="Ju F."/>
            <person name="Liu L."/>
            <person name="Boyd J.A."/>
            <person name="Deng Y."/>
            <person name="Parks D.H."/>
            <person name="Jiang X."/>
            <person name="Yin X."/>
            <person name="Woodcroft B.J."/>
            <person name="Tyson G.W."/>
            <person name="Hugenholtz P."/>
            <person name="Polz M.F."/>
            <person name="Zhang T."/>
        </authorList>
    </citation>
    <scope>NUCLEOTIDE SEQUENCE</scope>
    <source>
        <strain evidence="2">HKST-UBA01</strain>
    </source>
</reference>
<dbReference type="GO" id="GO:0015562">
    <property type="term" value="F:efflux transmembrane transporter activity"/>
    <property type="evidence" value="ECO:0007669"/>
    <property type="project" value="InterPro"/>
</dbReference>
<proteinExistence type="inferred from homology"/>
<dbReference type="InterPro" id="IPR010131">
    <property type="entry name" value="MdtP/NodT-like"/>
</dbReference>
<dbReference type="Pfam" id="PF02321">
    <property type="entry name" value="OEP"/>
    <property type="match status" value="2"/>
</dbReference>
<sequence length="474" mass="51833">MRIDFQTGCAAAKDASPSLRIEEKDVPRTPITKTWRRAWKAGAPPLFAAILFATALSGVGRAQTNPGSDAADPAAVLTLRDALAISLEQSPRLAAFSYERRAREADVLQASRRPNPELSLGVENFGGSGDVQGFDRSELTLALSQTFELGGKRSARTATAQSHLDVIAWEYEIARAEVLEQTTRAFVDLLAAQQHLTLADELVEVAEEALASIARRVEAGATSAVEQSRAQVELEISRIERTRIAQMLATRRWVLASIWGDDAPRFGEALGDLESVPEVSSLEDLQHRVSEGPAIVRWSAERKRRESELAWQRSQGTPNLSMGAGVRYLRESEDTALIVELGLPLPIFDRNRDAVRAAALRLDRLDGERSAAVAELQSEVSEAYGALRTAADEAEALRSRAIPPAEVAFQAAREASLRGAMRFTDVLDTERMLFELRGRYYDALADLHTAHANLERILGAPILPHASGSEEDPR</sequence>